<keyword evidence="1" id="KW-0378">Hydrolase</keyword>
<dbReference type="SUPFAM" id="SSF52266">
    <property type="entry name" value="SGNH hydrolase"/>
    <property type="match status" value="1"/>
</dbReference>
<dbReference type="EMBL" id="MT142982">
    <property type="protein sequence ID" value="QJA91364.1"/>
    <property type="molecule type" value="Genomic_DNA"/>
</dbReference>
<dbReference type="GO" id="GO:0016787">
    <property type="term" value="F:hydrolase activity"/>
    <property type="evidence" value="ECO:0007669"/>
    <property type="project" value="UniProtKB-KW"/>
</dbReference>
<dbReference type="Gene3D" id="3.40.50.1110">
    <property type="entry name" value="SGNH hydrolase"/>
    <property type="match status" value="1"/>
</dbReference>
<dbReference type="AlphaFoldDB" id="A0A6M3LDD8"/>
<name>A0A6M3LDD8_9ZZZZ</name>
<sequence>MIHCIGDSHVNLFSGADTMLPKYPRATGIAHENFRSYRLSSRAAYNLGADTKSQKRIAEIIEKHVAKTDWLLFCYGEIDCRRHLPKYLDVQKCIGAYIDTVKMFQQTHGKIILLGPHLTLEHSTTKGYGTYQSRQKVTQEYNEALKLACESSGFVFAAAYYDLLLPDGLPDERYFALYTERDIHLSQRAFPIVEQRIMEAIANVELS</sequence>
<reference evidence="1" key="1">
    <citation type="submission" date="2020-03" db="EMBL/GenBank/DDBJ databases">
        <title>The deep terrestrial virosphere.</title>
        <authorList>
            <person name="Holmfeldt K."/>
            <person name="Nilsson E."/>
            <person name="Simone D."/>
            <person name="Lopez-Fernandez M."/>
            <person name="Wu X."/>
            <person name="de Brujin I."/>
            <person name="Lundin D."/>
            <person name="Andersson A."/>
            <person name="Bertilsson S."/>
            <person name="Dopson M."/>
        </authorList>
    </citation>
    <scope>NUCLEOTIDE SEQUENCE</scope>
    <source>
        <strain evidence="1">MM415B03383</strain>
    </source>
</reference>
<proteinExistence type="predicted"/>
<accession>A0A6M3LDD8</accession>
<gene>
    <name evidence="1" type="ORF">MM415B03383_0005</name>
</gene>
<protein>
    <submittedName>
        <fullName evidence="1">Putative GDSL-like lipase/acylhydrolase</fullName>
    </submittedName>
</protein>
<evidence type="ECO:0000313" key="1">
    <source>
        <dbReference type="EMBL" id="QJA91364.1"/>
    </source>
</evidence>
<organism evidence="1">
    <name type="scientific">viral metagenome</name>
    <dbReference type="NCBI Taxonomy" id="1070528"/>
    <lineage>
        <taxon>unclassified sequences</taxon>
        <taxon>metagenomes</taxon>
        <taxon>organismal metagenomes</taxon>
    </lineage>
</organism>
<dbReference type="InterPro" id="IPR036514">
    <property type="entry name" value="SGNH_hydro_sf"/>
</dbReference>